<dbReference type="Pfam" id="PF02816">
    <property type="entry name" value="Alpha_kinase"/>
    <property type="match status" value="1"/>
</dbReference>
<dbReference type="PANTHER" id="PTHR45992:SF2">
    <property type="entry name" value="EUKARYOTIC ELONGATION FACTOR 2 KINASE"/>
    <property type="match status" value="1"/>
</dbReference>
<accession>F0Y2F6</accession>
<dbReference type="AlphaFoldDB" id="F0Y2F6"/>
<keyword evidence="1" id="KW-0723">Serine/threonine-protein kinase</keyword>
<evidence type="ECO:0000256" key="1">
    <source>
        <dbReference type="ARBA" id="ARBA00022527"/>
    </source>
</evidence>
<dbReference type="GO" id="GO:0031037">
    <property type="term" value="P:myosin II filament disassembly"/>
    <property type="evidence" value="ECO:0007669"/>
    <property type="project" value="TreeGrafter"/>
</dbReference>
<dbReference type="Gene3D" id="3.30.200.20">
    <property type="entry name" value="Phosphorylase Kinase, domain 1"/>
    <property type="match status" value="2"/>
</dbReference>
<dbReference type="InterPro" id="IPR011009">
    <property type="entry name" value="Kinase-like_dom_sf"/>
</dbReference>
<dbReference type="InterPro" id="IPR051852">
    <property type="entry name" value="Alpha-type_PK"/>
</dbReference>
<evidence type="ECO:0000313" key="7">
    <source>
        <dbReference type="EMBL" id="EGB11083.1"/>
    </source>
</evidence>
<evidence type="ECO:0000256" key="3">
    <source>
        <dbReference type="ARBA" id="ARBA00022741"/>
    </source>
</evidence>
<dbReference type="GO" id="GO:0004674">
    <property type="term" value="F:protein serine/threonine kinase activity"/>
    <property type="evidence" value="ECO:0007669"/>
    <property type="project" value="UniProtKB-KW"/>
</dbReference>
<name>F0Y2F6_AURAN</name>
<dbReference type="OrthoDB" id="194987at2759"/>
<protein>
    <recommendedName>
        <fullName evidence="6">Alpha-type protein kinase domain-containing protein</fullName>
    </recommendedName>
</protein>
<dbReference type="EMBL" id="GL833123">
    <property type="protein sequence ID" value="EGB11083.1"/>
    <property type="molecule type" value="Genomic_DNA"/>
</dbReference>
<dbReference type="SMART" id="SM00811">
    <property type="entry name" value="Alpha_kinase"/>
    <property type="match status" value="1"/>
</dbReference>
<evidence type="ECO:0000259" key="6">
    <source>
        <dbReference type="PROSITE" id="PS51158"/>
    </source>
</evidence>
<keyword evidence="3" id="KW-0547">Nucleotide-binding</keyword>
<dbReference type="eggNOG" id="ENOG502QVA3">
    <property type="taxonomic scope" value="Eukaryota"/>
</dbReference>
<evidence type="ECO:0000313" key="8">
    <source>
        <dbReference type="Proteomes" id="UP000002729"/>
    </source>
</evidence>
<dbReference type="SUPFAM" id="SSF56112">
    <property type="entry name" value="Protein kinase-like (PK-like)"/>
    <property type="match status" value="1"/>
</dbReference>
<feature type="non-terminal residue" evidence="7">
    <location>
        <position position="173"/>
    </location>
</feature>
<feature type="domain" description="Alpha-type protein kinase" evidence="6">
    <location>
        <begin position="20"/>
        <end position="173"/>
    </location>
</feature>
<dbReference type="KEGG" id="aaf:AURANDRAFT_21779"/>
<gene>
    <name evidence="7" type="ORF">AURANDRAFT_21779</name>
</gene>
<dbReference type="GeneID" id="20219485"/>
<dbReference type="InParanoid" id="F0Y2F6"/>
<keyword evidence="4" id="KW-0418">Kinase</keyword>
<evidence type="ECO:0000256" key="5">
    <source>
        <dbReference type="ARBA" id="ARBA00022840"/>
    </source>
</evidence>
<dbReference type="GO" id="GO:0005524">
    <property type="term" value="F:ATP binding"/>
    <property type="evidence" value="ECO:0007669"/>
    <property type="project" value="UniProtKB-KW"/>
</dbReference>
<evidence type="ECO:0000256" key="2">
    <source>
        <dbReference type="ARBA" id="ARBA00022679"/>
    </source>
</evidence>
<sequence length="173" mass="20123">DVWASHALELRPAEVVLRHRYDAAARTWSRDPSLVKVDGRVFDEGAMRRCYRAKKLNFGYVQRYHALEWRRVPNFVLKEYKKPADDGDDRRAFDDVETQTEAALWADRFNALRPPKPIKMIACCVLEFQRRPGSPKFCAERFIDGTDARGFGFVKHNSNSGYVDDSERRLTPQ</sequence>
<dbReference type="RefSeq" id="XP_009034634.1">
    <property type="nucleotide sequence ID" value="XM_009036386.1"/>
</dbReference>
<dbReference type="InterPro" id="IPR004166">
    <property type="entry name" value="a-kinase_dom"/>
</dbReference>
<keyword evidence="2" id="KW-0808">Transferase</keyword>
<keyword evidence="8" id="KW-1185">Reference proteome</keyword>
<dbReference type="Proteomes" id="UP000002729">
    <property type="component" value="Unassembled WGS sequence"/>
</dbReference>
<proteinExistence type="predicted"/>
<keyword evidence="5" id="KW-0067">ATP-binding</keyword>
<dbReference type="PROSITE" id="PS51158">
    <property type="entry name" value="ALPHA_KINASE"/>
    <property type="match status" value="1"/>
</dbReference>
<dbReference type="GO" id="GO:1903013">
    <property type="term" value="P:response to differentiation-inducing factor 1"/>
    <property type="evidence" value="ECO:0007669"/>
    <property type="project" value="TreeGrafter"/>
</dbReference>
<evidence type="ECO:0000256" key="4">
    <source>
        <dbReference type="ARBA" id="ARBA00022777"/>
    </source>
</evidence>
<feature type="non-terminal residue" evidence="7">
    <location>
        <position position="1"/>
    </location>
</feature>
<reference evidence="7 8" key="1">
    <citation type="journal article" date="2011" name="Proc. Natl. Acad. Sci. U.S.A.">
        <title>Niche of harmful alga Aureococcus anophagefferens revealed through ecogenomics.</title>
        <authorList>
            <person name="Gobler C.J."/>
            <person name="Berry D.L."/>
            <person name="Dyhrman S.T."/>
            <person name="Wilhelm S.W."/>
            <person name="Salamov A."/>
            <person name="Lobanov A.V."/>
            <person name="Zhang Y."/>
            <person name="Collier J.L."/>
            <person name="Wurch L.L."/>
            <person name="Kustka A.B."/>
            <person name="Dill B.D."/>
            <person name="Shah M."/>
            <person name="VerBerkmoes N.C."/>
            <person name="Kuo A."/>
            <person name="Terry A."/>
            <person name="Pangilinan J."/>
            <person name="Lindquist E.A."/>
            <person name="Lucas S."/>
            <person name="Paulsen I.T."/>
            <person name="Hattenrath-Lehmann T.K."/>
            <person name="Talmage S.C."/>
            <person name="Walker E.A."/>
            <person name="Koch F."/>
            <person name="Burson A.M."/>
            <person name="Marcoval M.A."/>
            <person name="Tang Y.Z."/>
            <person name="Lecleir G.R."/>
            <person name="Coyne K.J."/>
            <person name="Berg G.M."/>
            <person name="Bertrand E.M."/>
            <person name="Saito M.A."/>
            <person name="Gladyshev V.N."/>
            <person name="Grigoriev I.V."/>
        </authorList>
    </citation>
    <scope>NUCLEOTIDE SEQUENCE [LARGE SCALE GENOMIC DNA]</scope>
    <source>
        <strain evidence="8">CCMP 1984</strain>
    </source>
</reference>
<dbReference type="PANTHER" id="PTHR45992">
    <property type="entry name" value="EUKARYOTIC ELONGATION FACTOR 2 KINASE-RELATED"/>
    <property type="match status" value="1"/>
</dbReference>
<organism evidence="8">
    <name type="scientific">Aureococcus anophagefferens</name>
    <name type="common">Harmful bloom alga</name>
    <dbReference type="NCBI Taxonomy" id="44056"/>
    <lineage>
        <taxon>Eukaryota</taxon>
        <taxon>Sar</taxon>
        <taxon>Stramenopiles</taxon>
        <taxon>Ochrophyta</taxon>
        <taxon>Pelagophyceae</taxon>
        <taxon>Pelagomonadales</taxon>
        <taxon>Pelagomonadaceae</taxon>
        <taxon>Aureococcus</taxon>
    </lineage>
</organism>